<name>A0A173UGU8_PARDI</name>
<dbReference type="RefSeq" id="WP_057319384.1">
    <property type="nucleotide sequence ID" value="NZ_CYXP01000004.1"/>
</dbReference>
<keyword evidence="1" id="KW-0472">Membrane</keyword>
<organism evidence="2 3">
    <name type="scientific">Parabacteroides distasonis</name>
    <dbReference type="NCBI Taxonomy" id="823"/>
    <lineage>
        <taxon>Bacteria</taxon>
        <taxon>Pseudomonadati</taxon>
        <taxon>Bacteroidota</taxon>
        <taxon>Bacteroidia</taxon>
        <taxon>Bacteroidales</taxon>
        <taxon>Tannerellaceae</taxon>
        <taxon>Parabacteroides</taxon>
    </lineage>
</organism>
<accession>A0A173UGU8</accession>
<gene>
    <name evidence="2" type="ORF">ERS852429_02146</name>
</gene>
<keyword evidence="1" id="KW-1133">Transmembrane helix</keyword>
<protein>
    <submittedName>
        <fullName evidence="2">Uncharacterized protein</fullName>
    </submittedName>
</protein>
<dbReference type="Proteomes" id="UP000095591">
    <property type="component" value="Unassembled WGS sequence"/>
</dbReference>
<evidence type="ECO:0000256" key="1">
    <source>
        <dbReference type="SAM" id="Phobius"/>
    </source>
</evidence>
<dbReference type="AlphaFoldDB" id="A0A173UGU8"/>
<reference evidence="2 3" key="1">
    <citation type="submission" date="2015-09" db="EMBL/GenBank/DDBJ databases">
        <authorList>
            <consortium name="Pathogen Informatics"/>
        </authorList>
    </citation>
    <scope>NUCLEOTIDE SEQUENCE [LARGE SCALE GENOMIC DNA]</scope>
    <source>
        <strain evidence="2 3">2789STDY5608872</strain>
    </source>
</reference>
<sequence length="128" mass="14054">MRKGLIFFLGVVTGCVLTIAVLFVIGITNSNTNESDITIAEQQTVFTTATKFEVFQVLGDGALANCEKKGYSTSLFTGPVVYIVTDGQNLFYDDQVIEVPKGKKAMQIGTFRYETKLGEKVVPVIKFQ</sequence>
<dbReference type="PROSITE" id="PS51257">
    <property type="entry name" value="PROKAR_LIPOPROTEIN"/>
    <property type="match status" value="1"/>
</dbReference>
<feature type="transmembrane region" description="Helical" evidence="1">
    <location>
        <begin position="7"/>
        <end position="27"/>
    </location>
</feature>
<evidence type="ECO:0000313" key="3">
    <source>
        <dbReference type="Proteomes" id="UP000095591"/>
    </source>
</evidence>
<dbReference type="EMBL" id="CYXP01000004">
    <property type="protein sequence ID" value="CUN14069.1"/>
    <property type="molecule type" value="Genomic_DNA"/>
</dbReference>
<proteinExistence type="predicted"/>
<evidence type="ECO:0000313" key="2">
    <source>
        <dbReference type="EMBL" id="CUN14069.1"/>
    </source>
</evidence>
<keyword evidence="1" id="KW-0812">Transmembrane</keyword>